<accession>K4QUR5</accession>
<sequence>MRLMHCSTVLLFMAAAEGLLPDSANGLFGLLLWVCLMFVCWAPF</sequence>
<dbReference type="KEGG" id="sdv:BN159_0344"/>
<evidence type="ECO:0000313" key="3">
    <source>
        <dbReference type="Proteomes" id="UP000008043"/>
    </source>
</evidence>
<dbReference type="EMBL" id="HE971709">
    <property type="protein sequence ID" value="CCK24723.1"/>
    <property type="molecule type" value="Genomic_DNA"/>
</dbReference>
<dbReference type="PATRIC" id="fig|1214101.3.peg.344"/>
<dbReference type="Proteomes" id="UP000008043">
    <property type="component" value="Chromosome"/>
</dbReference>
<evidence type="ECO:0000256" key="1">
    <source>
        <dbReference type="SAM" id="Phobius"/>
    </source>
</evidence>
<organism evidence="2 3">
    <name type="scientific">Streptomyces davaonensis (strain DSM 101723 / JCM 4913 / KCC S-0913 / 768)</name>
    <dbReference type="NCBI Taxonomy" id="1214101"/>
    <lineage>
        <taxon>Bacteria</taxon>
        <taxon>Bacillati</taxon>
        <taxon>Actinomycetota</taxon>
        <taxon>Actinomycetes</taxon>
        <taxon>Kitasatosporales</taxon>
        <taxon>Streptomycetaceae</taxon>
        <taxon>Streptomyces</taxon>
    </lineage>
</organism>
<name>K4QUR5_STRDJ</name>
<reference evidence="2 3" key="1">
    <citation type="journal article" date="2012" name="J. Bacteriol.">
        <title>Genome sequence of the bacterium Streptomyces davawensis JCM 4913 and heterologous production of the unique antibiotic roseoflavin.</title>
        <authorList>
            <person name="Jankowitsch F."/>
            <person name="Schwarz J."/>
            <person name="Ruckert C."/>
            <person name="Gust B."/>
            <person name="Szczepanowski R."/>
            <person name="Blom J."/>
            <person name="Pelzer S."/>
            <person name="Kalinowski J."/>
            <person name="Mack M."/>
        </authorList>
    </citation>
    <scope>NUCLEOTIDE SEQUENCE [LARGE SCALE GENOMIC DNA]</scope>
    <source>
        <strain evidence="3">DSM 101723 / JCM 4913 / KCC S-0913 / 768</strain>
    </source>
</reference>
<evidence type="ECO:0000313" key="2">
    <source>
        <dbReference type="EMBL" id="CCK24723.1"/>
    </source>
</evidence>
<keyword evidence="3" id="KW-1185">Reference proteome</keyword>
<protein>
    <submittedName>
        <fullName evidence="2">Putative membrane protein</fullName>
    </submittedName>
</protein>
<gene>
    <name evidence="2" type="ORF">BN159_0344</name>
</gene>
<dbReference type="AlphaFoldDB" id="K4QUR5"/>
<proteinExistence type="predicted"/>
<keyword evidence="1" id="KW-0472">Membrane</keyword>
<feature type="transmembrane region" description="Helical" evidence="1">
    <location>
        <begin position="26"/>
        <end position="43"/>
    </location>
</feature>
<keyword evidence="1" id="KW-0812">Transmembrane</keyword>
<keyword evidence="1" id="KW-1133">Transmembrane helix</keyword>
<dbReference type="HOGENOM" id="CLU_3222450_0_0_11"/>